<evidence type="ECO:0000313" key="2">
    <source>
        <dbReference type="EMBL" id="CAG2153888.1"/>
    </source>
</evidence>
<dbReference type="PROSITE" id="PS00197">
    <property type="entry name" value="2FE2S_FER_1"/>
    <property type="match status" value="1"/>
</dbReference>
<dbReference type="InterPro" id="IPR001041">
    <property type="entry name" value="2Fe-2S_ferredoxin-type"/>
</dbReference>
<dbReference type="InterPro" id="IPR036010">
    <property type="entry name" value="2Fe-2S_ferredoxin-like_sf"/>
</dbReference>
<feature type="domain" description="2Fe-2S ferredoxin-type" evidence="1">
    <location>
        <begin position="123"/>
        <end position="214"/>
    </location>
</feature>
<sequence>MYLVVDKQWRITTAEPSDIRQCAILVHHPPSALPHMRAALDGIAIEVTEASALLSTACLKKAICCQGERRESSRRFGRLMENLHRLGIEEERAGFVRIPVVWNPHATDARALPGCQQTGKHTHQALIADTGEAFACSSDRPLLRSALASGSLAIRSGCHGGGCGVCKVRIVSGSYACGAMSRAHVDPASRQRNDVLACQVYPQSNLVIELLGDAGRRVAPARH</sequence>
<evidence type="ECO:0000259" key="1">
    <source>
        <dbReference type="PROSITE" id="PS51085"/>
    </source>
</evidence>
<dbReference type="SUPFAM" id="SSF54292">
    <property type="entry name" value="2Fe-2S ferredoxin-like"/>
    <property type="match status" value="1"/>
</dbReference>
<dbReference type="Pfam" id="PF00111">
    <property type="entry name" value="Fer2"/>
    <property type="match status" value="1"/>
</dbReference>
<proteinExistence type="predicted"/>
<dbReference type="PROSITE" id="PS51085">
    <property type="entry name" value="2FE2S_FER_2"/>
    <property type="match status" value="1"/>
</dbReference>
<gene>
    <name evidence="2" type="ORF">LMG26411_04496</name>
</gene>
<evidence type="ECO:0000313" key="3">
    <source>
        <dbReference type="Proteomes" id="UP000672657"/>
    </source>
</evidence>
<name>A0ABM8TM72_9BURK</name>
<dbReference type="InterPro" id="IPR012675">
    <property type="entry name" value="Beta-grasp_dom_sf"/>
</dbReference>
<dbReference type="CDD" id="cd00207">
    <property type="entry name" value="fer2"/>
    <property type="match status" value="1"/>
</dbReference>
<comment type="caution">
    <text evidence="2">The sequence shown here is derived from an EMBL/GenBank/DDBJ whole genome shotgun (WGS) entry which is preliminary data.</text>
</comment>
<keyword evidence="3" id="KW-1185">Reference proteome</keyword>
<protein>
    <recommendedName>
        <fullName evidence="1">2Fe-2S ferredoxin-type domain-containing protein</fullName>
    </recommendedName>
</protein>
<accession>A0ABM8TM72</accession>
<dbReference type="EMBL" id="CAJPVI010000029">
    <property type="protein sequence ID" value="CAG2153888.1"/>
    <property type="molecule type" value="Genomic_DNA"/>
</dbReference>
<dbReference type="Gene3D" id="3.10.20.30">
    <property type="match status" value="1"/>
</dbReference>
<organism evidence="2 3">
    <name type="scientific">Cupriavidus numazuensis</name>
    <dbReference type="NCBI Taxonomy" id="221992"/>
    <lineage>
        <taxon>Bacteria</taxon>
        <taxon>Pseudomonadati</taxon>
        <taxon>Pseudomonadota</taxon>
        <taxon>Betaproteobacteria</taxon>
        <taxon>Burkholderiales</taxon>
        <taxon>Burkholderiaceae</taxon>
        <taxon>Cupriavidus</taxon>
    </lineage>
</organism>
<reference evidence="2 3" key="1">
    <citation type="submission" date="2021-03" db="EMBL/GenBank/DDBJ databases">
        <authorList>
            <person name="Peeters C."/>
        </authorList>
    </citation>
    <scope>NUCLEOTIDE SEQUENCE [LARGE SCALE GENOMIC DNA]</scope>
    <source>
        <strain evidence="2 3">LMG 26411</strain>
    </source>
</reference>
<dbReference type="InterPro" id="IPR006058">
    <property type="entry name" value="2Fe2S_fd_BS"/>
</dbReference>
<dbReference type="Proteomes" id="UP000672657">
    <property type="component" value="Unassembled WGS sequence"/>
</dbReference>